<evidence type="ECO:0000259" key="2">
    <source>
        <dbReference type="Pfam" id="PF00975"/>
    </source>
</evidence>
<dbReference type="GO" id="GO:0016297">
    <property type="term" value="F:fatty acyl-[ACP] hydrolase activity"/>
    <property type="evidence" value="ECO:0007669"/>
    <property type="project" value="UniProtKB-EC"/>
</dbReference>
<dbReference type="Pfam" id="PF00975">
    <property type="entry name" value="Thioesterase"/>
    <property type="match status" value="1"/>
</dbReference>
<evidence type="ECO:0000313" key="3">
    <source>
        <dbReference type="EMBL" id="KAK7865049.1"/>
    </source>
</evidence>
<accession>A0AAN9Z6W4</accession>
<sequence>MIDSLFQHVKEQLRGAAGDATSHGYVLLGYSYGGLLALEAAARLEAEGVGTEGMGRLVLLDSAPDLLRAMVAILVAASKRPEQDEEKEKAVSNEEASEKESVEEEVVQLELLTHVMQTMAPEMSPMEMKKLREDLLAKKCWDSRLRFFAKHSLDTGHSLEYKMVALNAIYSRLISAWRYSWPKDRPRLQASVTLIRPATSAIPPGIITEDGGLSQLCEQPVSVHYVEGADHYTLPSKRQTAALVNAALEAAHKDLGSDFKANINSPDANSYHGLKSLL</sequence>
<dbReference type="EC" id="3.1.2.14" evidence="1"/>
<protein>
    <recommendedName>
        <fullName evidence="1">oleoyl-[acyl-carrier-protein] hydrolase</fullName>
        <ecNumber evidence="1">3.1.2.14</ecNumber>
    </recommendedName>
</protein>
<evidence type="ECO:0000313" key="4">
    <source>
        <dbReference type="Proteomes" id="UP001378592"/>
    </source>
</evidence>
<dbReference type="EMBL" id="JAZDUA010000187">
    <property type="protein sequence ID" value="KAK7865049.1"/>
    <property type="molecule type" value="Genomic_DNA"/>
</dbReference>
<feature type="domain" description="Thioesterase" evidence="2">
    <location>
        <begin position="4"/>
        <end position="66"/>
    </location>
</feature>
<organism evidence="3 4">
    <name type="scientific">Gryllus longicercus</name>
    <dbReference type="NCBI Taxonomy" id="2509291"/>
    <lineage>
        <taxon>Eukaryota</taxon>
        <taxon>Metazoa</taxon>
        <taxon>Ecdysozoa</taxon>
        <taxon>Arthropoda</taxon>
        <taxon>Hexapoda</taxon>
        <taxon>Insecta</taxon>
        <taxon>Pterygota</taxon>
        <taxon>Neoptera</taxon>
        <taxon>Polyneoptera</taxon>
        <taxon>Orthoptera</taxon>
        <taxon>Ensifera</taxon>
        <taxon>Gryllidea</taxon>
        <taxon>Grylloidea</taxon>
        <taxon>Gryllidae</taxon>
        <taxon>Gryllinae</taxon>
        <taxon>Gryllus</taxon>
    </lineage>
</organism>
<comment type="caution">
    <text evidence="3">The sequence shown here is derived from an EMBL/GenBank/DDBJ whole genome shotgun (WGS) entry which is preliminary data.</text>
</comment>
<gene>
    <name evidence="3" type="ORF">R5R35_007176</name>
</gene>
<keyword evidence="4" id="KW-1185">Reference proteome</keyword>
<dbReference type="Gene3D" id="3.40.50.1820">
    <property type="entry name" value="alpha/beta hydrolase"/>
    <property type="match status" value="1"/>
</dbReference>
<reference evidence="3 4" key="1">
    <citation type="submission" date="2024-03" db="EMBL/GenBank/DDBJ databases">
        <title>The genome assembly and annotation of the cricket Gryllus longicercus Weissman &amp; Gray.</title>
        <authorList>
            <person name="Szrajer S."/>
            <person name="Gray D."/>
            <person name="Ylla G."/>
        </authorList>
    </citation>
    <scope>NUCLEOTIDE SEQUENCE [LARGE SCALE GENOMIC DNA]</scope>
    <source>
        <strain evidence="3">DAG 2021-001</strain>
        <tissue evidence="3">Whole body minus gut</tissue>
    </source>
</reference>
<dbReference type="AlphaFoldDB" id="A0AAN9Z6W4"/>
<dbReference type="SUPFAM" id="SSF53474">
    <property type="entry name" value="alpha/beta-Hydrolases"/>
    <property type="match status" value="1"/>
</dbReference>
<proteinExistence type="predicted"/>
<dbReference type="InterPro" id="IPR029058">
    <property type="entry name" value="AB_hydrolase_fold"/>
</dbReference>
<evidence type="ECO:0000256" key="1">
    <source>
        <dbReference type="ARBA" id="ARBA00012480"/>
    </source>
</evidence>
<name>A0AAN9Z6W4_9ORTH</name>
<dbReference type="InterPro" id="IPR001031">
    <property type="entry name" value="Thioesterase"/>
</dbReference>
<dbReference type="Proteomes" id="UP001378592">
    <property type="component" value="Unassembled WGS sequence"/>
</dbReference>